<keyword evidence="4" id="KW-0223">Dioxygenase</keyword>
<feature type="binding site" evidence="9">
    <location>
        <position position="295"/>
    </location>
    <ligand>
        <name>Fe cation</name>
        <dbReference type="ChEBI" id="CHEBI:24875"/>
        <note>catalytic</note>
    </ligand>
</feature>
<evidence type="ECO:0000313" key="11">
    <source>
        <dbReference type="EMBL" id="TQB75716.1"/>
    </source>
</evidence>
<dbReference type="PANTHER" id="PTHR16557:SF2">
    <property type="entry name" value="NUCLEIC ACID DIOXYGENASE ALKBH1"/>
    <property type="match status" value="1"/>
</dbReference>
<comment type="cofactor">
    <cofactor evidence="9">
        <name>Fe(2+)</name>
        <dbReference type="ChEBI" id="CHEBI:29033"/>
    </cofactor>
    <text evidence="9">Binds 1 Fe(2+) ion per subunit.</text>
</comment>
<keyword evidence="5" id="KW-0560">Oxidoreductase</keyword>
<evidence type="ECO:0000313" key="12">
    <source>
        <dbReference type="Proteomes" id="UP000319663"/>
    </source>
</evidence>
<accession>A0A507R3D1</accession>
<dbReference type="GO" id="GO:0005737">
    <property type="term" value="C:cytoplasm"/>
    <property type="evidence" value="ECO:0007669"/>
    <property type="project" value="TreeGrafter"/>
</dbReference>
<evidence type="ECO:0000256" key="6">
    <source>
        <dbReference type="ARBA" id="ARBA00023004"/>
    </source>
</evidence>
<dbReference type="SUPFAM" id="SSF51197">
    <property type="entry name" value="Clavaminate synthase-like"/>
    <property type="match status" value="1"/>
</dbReference>
<evidence type="ECO:0000256" key="3">
    <source>
        <dbReference type="ARBA" id="ARBA00022723"/>
    </source>
</evidence>
<dbReference type="EMBL" id="VIFY01000016">
    <property type="protein sequence ID" value="TQB75716.1"/>
    <property type="molecule type" value="Genomic_DNA"/>
</dbReference>
<dbReference type="GO" id="GO:0005634">
    <property type="term" value="C:nucleus"/>
    <property type="evidence" value="ECO:0007669"/>
    <property type="project" value="TreeGrafter"/>
</dbReference>
<dbReference type="EC" id="1.14.11.53" evidence="2"/>
<dbReference type="AlphaFoldDB" id="A0A507R3D1"/>
<comment type="caution">
    <text evidence="11">The sequence shown here is derived from an EMBL/GenBank/DDBJ whole genome shotgun (WGS) entry which is preliminary data.</text>
</comment>
<keyword evidence="12" id="KW-1185">Reference proteome</keyword>
<dbReference type="PROSITE" id="PS51471">
    <property type="entry name" value="FE2OG_OXY"/>
    <property type="match status" value="1"/>
</dbReference>
<reference evidence="11 12" key="1">
    <citation type="submission" date="2019-06" db="EMBL/GenBank/DDBJ databases">
        <title>Wine fermentation using esterase from Monascus purpureus.</title>
        <authorList>
            <person name="Geng C."/>
            <person name="Zhang Y."/>
        </authorList>
    </citation>
    <scope>NUCLEOTIDE SEQUENCE [LARGE SCALE GENOMIC DNA]</scope>
    <source>
        <strain evidence="11">HQ1</strain>
    </source>
</reference>
<dbReference type="Pfam" id="PF13532">
    <property type="entry name" value="2OG-FeII_Oxy_2"/>
    <property type="match status" value="1"/>
</dbReference>
<sequence>MAQIRGLNAHDRPPEVIRQQYKKYVKMPLSEVELDPGIIDPRALDLDFLPEEIFLVGMMSSKDLRLAFDQFIKGTTADAAHSGKGRLVEDLPIFSHKAVTGLRIVPALLPPTVQFELLSRLFHRDLPNKEHQTNIHLHYDVTYPAETSASISFFEDDPTRILHPKNPEVHKPITVQSLLDKKLRWMTLGGQYNWTSKEYPLGPPPPFPQDIANLLRVAFPETDAQAAIVNVYAAGDTLSMHRDVSEECDAGLISISFGCDGLFMISHDNGDGCEIIRLHSGDAVYMDGHSRFAWHGVPKILPSTCPSWLVDWPCSNETDEDPYRVWKGWMSGKRVNLNVRQMAGLTESVVTGH</sequence>
<organism evidence="11 12">
    <name type="scientific">Monascus purpureus</name>
    <name type="common">Red mold</name>
    <name type="synonym">Monascus anka</name>
    <dbReference type="NCBI Taxonomy" id="5098"/>
    <lineage>
        <taxon>Eukaryota</taxon>
        <taxon>Fungi</taxon>
        <taxon>Dikarya</taxon>
        <taxon>Ascomycota</taxon>
        <taxon>Pezizomycotina</taxon>
        <taxon>Eurotiomycetes</taxon>
        <taxon>Eurotiomycetidae</taxon>
        <taxon>Eurotiales</taxon>
        <taxon>Aspergillaceae</taxon>
        <taxon>Monascus</taxon>
    </lineage>
</organism>
<dbReference type="InterPro" id="IPR004574">
    <property type="entry name" value="Alkb"/>
</dbReference>
<feature type="domain" description="Fe2OG dioxygenase" evidence="10">
    <location>
        <begin position="223"/>
        <end position="343"/>
    </location>
</feature>
<dbReference type="InterPro" id="IPR027450">
    <property type="entry name" value="AlkB-like"/>
</dbReference>
<evidence type="ECO:0000256" key="9">
    <source>
        <dbReference type="PIRSR" id="PIRSR604574-2"/>
    </source>
</evidence>
<dbReference type="FunFam" id="2.60.120.590:FF:000014">
    <property type="entry name" value="Oxidoreductase, 2OG-Fe(II) oxygenase family family"/>
    <property type="match status" value="1"/>
</dbReference>
<dbReference type="PANTHER" id="PTHR16557">
    <property type="entry name" value="ALKYLATED DNA REPAIR PROTEIN ALKB-RELATED"/>
    <property type="match status" value="1"/>
</dbReference>
<dbReference type="InterPro" id="IPR037151">
    <property type="entry name" value="AlkB-like_sf"/>
</dbReference>
<gene>
    <name evidence="11" type="ORF">MPDQ_002016</name>
</gene>
<keyword evidence="7" id="KW-0843">Virulence</keyword>
<dbReference type="STRING" id="5098.A0A507R3D1"/>
<dbReference type="GO" id="GO:0046872">
    <property type="term" value="F:metal ion binding"/>
    <property type="evidence" value="ECO:0007669"/>
    <property type="project" value="UniProtKB-KW"/>
</dbReference>
<evidence type="ECO:0000256" key="8">
    <source>
        <dbReference type="ARBA" id="ARBA00047565"/>
    </source>
</evidence>
<protein>
    <recommendedName>
        <fullName evidence="2">mRNA N(6)-methyladenine demethylase</fullName>
        <ecNumber evidence="2">1.14.11.53</ecNumber>
    </recommendedName>
</protein>
<evidence type="ECO:0000256" key="1">
    <source>
        <dbReference type="ARBA" id="ARBA00007879"/>
    </source>
</evidence>
<keyword evidence="3 9" id="KW-0479">Metal-binding</keyword>
<feature type="binding site" evidence="9">
    <location>
        <position position="241"/>
    </location>
    <ligand>
        <name>Fe cation</name>
        <dbReference type="ChEBI" id="CHEBI:24875"/>
        <note>catalytic</note>
    </ligand>
</feature>
<dbReference type="SMR" id="A0A507R3D1"/>
<evidence type="ECO:0000256" key="7">
    <source>
        <dbReference type="ARBA" id="ARBA00023026"/>
    </source>
</evidence>
<comment type="similarity">
    <text evidence="1">Belongs to the alkB family.</text>
</comment>
<evidence type="ECO:0000256" key="4">
    <source>
        <dbReference type="ARBA" id="ARBA00022964"/>
    </source>
</evidence>
<evidence type="ECO:0000256" key="5">
    <source>
        <dbReference type="ARBA" id="ARBA00023002"/>
    </source>
</evidence>
<keyword evidence="6 9" id="KW-0408">Iron</keyword>
<dbReference type="Proteomes" id="UP000319663">
    <property type="component" value="Unassembled WGS sequence"/>
</dbReference>
<feature type="binding site" evidence="9">
    <location>
        <position position="243"/>
    </location>
    <ligand>
        <name>Fe cation</name>
        <dbReference type="ChEBI" id="CHEBI:24875"/>
        <note>catalytic</note>
    </ligand>
</feature>
<comment type="catalytic activity">
    <reaction evidence="8">
        <text>an N(6)-methyladenosine in mRNA + 2-oxoglutarate + O2 = an adenosine in mRNA + formaldehyde + succinate + CO2</text>
        <dbReference type="Rhea" id="RHEA:49520"/>
        <dbReference type="Rhea" id="RHEA-COMP:12414"/>
        <dbReference type="Rhea" id="RHEA-COMP:12417"/>
        <dbReference type="ChEBI" id="CHEBI:15379"/>
        <dbReference type="ChEBI" id="CHEBI:16526"/>
        <dbReference type="ChEBI" id="CHEBI:16810"/>
        <dbReference type="ChEBI" id="CHEBI:16842"/>
        <dbReference type="ChEBI" id="CHEBI:30031"/>
        <dbReference type="ChEBI" id="CHEBI:74411"/>
        <dbReference type="ChEBI" id="CHEBI:74449"/>
        <dbReference type="EC" id="1.14.11.53"/>
    </reaction>
    <physiologicalReaction direction="left-to-right" evidence="8">
        <dbReference type="Rhea" id="RHEA:49521"/>
    </physiologicalReaction>
</comment>
<dbReference type="Gene3D" id="2.60.120.590">
    <property type="entry name" value="Alpha-ketoglutarate-dependent dioxygenase AlkB-like"/>
    <property type="match status" value="1"/>
</dbReference>
<proteinExistence type="inferred from homology"/>
<evidence type="ECO:0000256" key="2">
    <source>
        <dbReference type="ARBA" id="ARBA00012931"/>
    </source>
</evidence>
<evidence type="ECO:0000259" key="10">
    <source>
        <dbReference type="PROSITE" id="PS51471"/>
    </source>
</evidence>
<name>A0A507R3D1_MONPU</name>
<dbReference type="InterPro" id="IPR005123">
    <property type="entry name" value="Oxoglu/Fe-dep_dioxygenase_dom"/>
</dbReference>
<dbReference type="GO" id="GO:1990931">
    <property type="term" value="F:mRNA N6-methyladenosine dioxygenase activity"/>
    <property type="evidence" value="ECO:0007669"/>
    <property type="project" value="UniProtKB-EC"/>
</dbReference>